<feature type="compositionally biased region" description="Polar residues" evidence="1">
    <location>
        <begin position="67"/>
        <end position="77"/>
    </location>
</feature>
<proteinExistence type="predicted"/>
<dbReference type="PATRIC" id="fig|698759.3.peg.5810"/>
<reference evidence="2 3" key="1">
    <citation type="submission" date="2012-11" db="EMBL/GenBank/DDBJ databases">
        <authorList>
            <person name="Huguet-Tapia J.C."/>
            <person name="Durkin A.S."/>
            <person name="Pettis G.S."/>
            <person name="Badger J.H."/>
        </authorList>
    </citation>
    <scope>NUCLEOTIDE SEQUENCE [LARGE SCALE GENOMIC DNA]</scope>
    <source>
        <strain evidence="2 3">91-03</strain>
    </source>
</reference>
<feature type="region of interest" description="Disordered" evidence="1">
    <location>
        <begin position="1"/>
        <end position="41"/>
    </location>
</feature>
<comment type="caution">
    <text evidence="2">The sequence shown here is derived from an EMBL/GenBank/DDBJ whole genome shotgun (WGS) entry which is preliminary data.</text>
</comment>
<protein>
    <submittedName>
        <fullName evidence="2">Uncharacterized protein</fullName>
    </submittedName>
</protein>
<accession>L1KT10</accession>
<evidence type="ECO:0000313" key="2">
    <source>
        <dbReference type="EMBL" id="EKX63523.1"/>
    </source>
</evidence>
<sequence length="132" mass="14681">MRSDLREAVSLPSGLFHSRRGRGPGMHETPQTKHTKHLGTPHLIRRYDFSFSVRRYDFSVRRYDRQGSPQMSNPQQPEQRRSDKGGATPQDSAELKARQSRAKGGQAHGTDKGEKGGGEGGGVPPDQRPEHP</sequence>
<keyword evidence="3" id="KW-1185">Reference proteome</keyword>
<dbReference type="AlphaFoldDB" id="L1KT10"/>
<dbReference type="EMBL" id="AEJC01000427">
    <property type="protein sequence ID" value="EKX63523.1"/>
    <property type="molecule type" value="Genomic_DNA"/>
</dbReference>
<evidence type="ECO:0000256" key="1">
    <source>
        <dbReference type="SAM" id="MobiDB-lite"/>
    </source>
</evidence>
<organism evidence="2 3">
    <name type="scientific">Streptomyces ipomoeae 91-03</name>
    <dbReference type="NCBI Taxonomy" id="698759"/>
    <lineage>
        <taxon>Bacteria</taxon>
        <taxon>Bacillati</taxon>
        <taxon>Actinomycetota</taxon>
        <taxon>Actinomycetes</taxon>
        <taxon>Kitasatosporales</taxon>
        <taxon>Streptomycetaceae</taxon>
        <taxon>Streptomyces</taxon>
    </lineage>
</organism>
<dbReference type="Proteomes" id="UP000010411">
    <property type="component" value="Unassembled WGS sequence"/>
</dbReference>
<evidence type="ECO:0000313" key="3">
    <source>
        <dbReference type="Proteomes" id="UP000010411"/>
    </source>
</evidence>
<feature type="region of interest" description="Disordered" evidence="1">
    <location>
        <begin position="60"/>
        <end position="132"/>
    </location>
</feature>
<gene>
    <name evidence="2" type="ORF">STRIP9103_08801</name>
</gene>
<name>L1KT10_9ACTN</name>